<gene>
    <name evidence="2" type="ORF">C0188_02255</name>
    <name evidence="1" type="ORF">ENO39_02800</name>
</gene>
<dbReference type="Proteomes" id="UP000237153">
    <property type="component" value="Unassembled WGS sequence"/>
</dbReference>
<protein>
    <submittedName>
        <fullName evidence="2">Uncharacterized protein</fullName>
    </submittedName>
</protein>
<reference evidence="2 3" key="1">
    <citation type="submission" date="2018-01" db="EMBL/GenBank/DDBJ databases">
        <title>Metagenomic assembled genomes from two thermal pools in the Uzon Caldera, Kamchatka, Russia.</title>
        <authorList>
            <person name="Wilkins L."/>
            <person name="Ettinger C."/>
        </authorList>
    </citation>
    <scope>NUCLEOTIDE SEQUENCE [LARGE SCALE GENOMIC DNA]</scope>
    <source>
        <strain evidence="2">ZAV-06</strain>
    </source>
</reference>
<evidence type="ECO:0000313" key="3">
    <source>
        <dbReference type="Proteomes" id="UP000237153"/>
    </source>
</evidence>
<accession>A0A2J6N2T2</accession>
<evidence type="ECO:0000313" key="1">
    <source>
        <dbReference type="EMBL" id="HEW63970.1"/>
    </source>
</evidence>
<proteinExistence type="predicted"/>
<dbReference type="AlphaFoldDB" id="A0A2J6N2T2"/>
<name>A0A2J6N2T2_9CREN</name>
<comment type="caution">
    <text evidence="2">The sequence shown here is derived from an EMBL/GenBank/DDBJ whole genome shotgun (WGS) entry which is preliminary data.</text>
</comment>
<organism evidence="2 3">
    <name type="scientific">Fervidicoccus fontis</name>
    <dbReference type="NCBI Taxonomy" id="683846"/>
    <lineage>
        <taxon>Archaea</taxon>
        <taxon>Thermoproteota</taxon>
        <taxon>Thermoprotei</taxon>
        <taxon>Fervidicoccales</taxon>
        <taxon>Fervidicoccaceae</taxon>
        <taxon>Fervidicoccus</taxon>
    </lineage>
</organism>
<reference evidence="1" key="2">
    <citation type="journal article" date="2020" name="mSystems">
        <title>Genome- and Community-Level Interaction Insights into Carbon Utilization and Element Cycling Functions of Hydrothermarchaeota in Hydrothermal Sediment.</title>
        <authorList>
            <person name="Zhou Z."/>
            <person name="Liu Y."/>
            <person name="Xu W."/>
            <person name="Pan J."/>
            <person name="Luo Z.H."/>
            <person name="Li M."/>
        </authorList>
    </citation>
    <scope>NUCLEOTIDE SEQUENCE [LARGE SCALE GENOMIC DNA]</scope>
    <source>
        <strain evidence="1">SpSt-1261</strain>
    </source>
</reference>
<dbReference type="EMBL" id="DSFH01000043">
    <property type="protein sequence ID" value="HEW63970.1"/>
    <property type="molecule type" value="Genomic_DNA"/>
</dbReference>
<sequence length="90" mass="11022">MRWPKKREFLTFYALYKNFGKKEVSFHEMISYIHDNLGYNIKTSKHIIKRLINFGMISIVGKTYVVKDLDEYLGELYRKYYEKRRSTKKL</sequence>
<evidence type="ECO:0000313" key="2">
    <source>
        <dbReference type="EMBL" id="PMB75637.1"/>
    </source>
</evidence>
<dbReference type="Proteomes" id="UP000886076">
    <property type="component" value="Unassembled WGS sequence"/>
</dbReference>
<dbReference type="RefSeq" id="WP_272985302.1">
    <property type="nucleotide sequence ID" value="NZ_DSFH01000043.1"/>
</dbReference>
<dbReference type="EMBL" id="PNIM01000009">
    <property type="protein sequence ID" value="PMB75637.1"/>
    <property type="molecule type" value="Genomic_DNA"/>
</dbReference>